<dbReference type="InterPro" id="IPR029063">
    <property type="entry name" value="SAM-dependent_MTases_sf"/>
</dbReference>
<dbReference type="EMBL" id="JAZHGC010000013">
    <property type="protein sequence ID" value="MEM5287441.1"/>
    <property type="molecule type" value="Genomic_DNA"/>
</dbReference>
<organism evidence="2 3">
    <name type="scientific">Paraburkholderia sabiae</name>
    <dbReference type="NCBI Taxonomy" id="273251"/>
    <lineage>
        <taxon>Bacteria</taxon>
        <taxon>Pseudomonadati</taxon>
        <taxon>Pseudomonadota</taxon>
        <taxon>Betaproteobacteria</taxon>
        <taxon>Burkholderiales</taxon>
        <taxon>Burkholderiaceae</taxon>
        <taxon>Paraburkholderia</taxon>
    </lineage>
</organism>
<accession>A0ABU9QDF8</accession>
<reference evidence="2 3" key="1">
    <citation type="submission" date="2024-01" db="EMBL/GenBank/DDBJ databases">
        <title>The diversity of rhizobia nodulating Mimosa spp. in eleven states of Brazil covering several biomes is determined by host plant, location, and edaphic factors.</title>
        <authorList>
            <person name="Rouws L."/>
            <person name="Barauna A."/>
            <person name="Beukes C."/>
            <person name="De Faria S.M."/>
            <person name="Gross E."/>
            <person name="Dos Reis Junior F.B."/>
            <person name="Simon M."/>
            <person name="Maluk M."/>
            <person name="Odee D.W."/>
            <person name="Kenicer G."/>
            <person name="Young J.P.W."/>
            <person name="Reis V.M."/>
            <person name="Zilli J."/>
            <person name="James E.K."/>
        </authorList>
    </citation>
    <scope>NUCLEOTIDE SEQUENCE [LARGE SCALE GENOMIC DNA]</scope>
    <source>
        <strain evidence="2 3">JPY77</strain>
    </source>
</reference>
<keyword evidence="2" id="KW-0808">Transferase</keyword>
<feature type="domain" description="Methyltransferase FkbM" evidence="1">
    <location>
        <begin position="75"/>
        <end position="241"/>
    </location>
</feature>
<dbReference type="Pfam" id="PF05050">
    <property type="entry name" value="Methyltransf_21"/>
    <property type="match status" value="1"/>
</dbReference>
<dbReference type="PANTHER" id="PTHR34203:SF15">
    <property type="entry name" value="SLL1173 PROTEIN"/>
    <property type="match status" value="1"/>
</dbReference>
<comment type="caution">
    <text evidence="2">The sequence shown here is derived from an EMBL/GenBank/DDBJ whole genome shotgun (WGS) entry which is preliminary data.</text>
</comment>
<dbReference type="SUPFAM" id="SSF53335">
    <property type="entry name" value="S-adenosyl-L-methionine-dependent methyltransferases"/>
    <property type="match status" value="1"/>
</dbReference>
<dbReference type="InterPro" id="IPR006342">
    <property type="entry name" value="FkbM_mtfrase"/>
</dbReference>
<dbReference type="Gene3D" id="3.40.50.150">
    <property type="entry name" value="Vaccinia Virus protein VP39"/>
    <property type="match status" value="1"/>
</dbReference>
<keyword evidence="2" id="KW-0489">Methyltransferase</keyword>
<sequence length="272" mass="30287">MSFPARPIAYVLASTNHGNMIVNRNDFAFKEDGTTFGVGFQLLTASQFDINEINLARMILDLRRHHFGDGVVAIDGGANIGVHTIEWSRHMYGWGQVHAFEAQEIVFYALAGNIALNNCLNARARLAALGERCGDMIVPRPDYMRPASFGSLELRQRENTESIGQHISYDANHGAKVPVVDLPSLELDRLDFLKLDVEGMELDVLRGGRTVLERHLPVMLIEMIKSDRASIETFLLELGYRSFDFGIDILVIHESDPTLQHIQQTGNGLAIG</sequence>
<gene>
    <name evidence="2" type="ORF">V4C55_17075</name>
</gene>
<dbReference type="RefSeq" id="WP_201651327.1">
    <property type="nucleotide sequence ID" value="NZ_CAJHCS010000012.1"/>
</dbReference>
<proteinExistence type="predicted"/>
<dbReference type="Proteomes" id="UP001494588">
    <property type="component" value="Unassembled WGS sequence"/>
</dbReference>
<evidence type="ECO:0000313" key="3">
    <source>
        <dbReference type="Proteomes" id="UP001494588"/>
    </source>
</evidence>
<evidence type="ECO:0000259" key="1">
    <source>
        <dbReference type="Pfam" id="PF05050"/>
    </source>
</evidence>
<protein>
    <submittedName>
        <fullName evidence="2">FkbM family methyltransferase</fullName>
    </submittedName>
</protein>
<dbReference type="NCBIfam" id="TIGR01444">
    <property type="entry name" value="fkbM_fam"/>
    <property type="match status" value="1"/>
</dbReference>
<dbReference type="GO" id="GO:0008168">
    <property type="term" value="F:methyltransferase activity"/>
    <property type="evidence" value="ECO:0007669"/>
    <property type="project" value="UniProtKB-KW"/>
</dbReference>
<name>A0ABU9QDF8_9BURK</name>
<dbReference type="GO" id="GO:0032259">
    <property type="term" value="P:methylation"/>
    <property type="evidence" value="ECO:0007669"/>
    <property type="project" value="UniProtKB-KW"/>
</dbReference>
<dbReference type="PANTHER" id="PTHR34203">
    <property type="entry name" value="METHYLTRANSFERASE, FKBM FAMILY PROTEIN"/>
    <property type="match status" value="1"/>
</dbReference>
<dbReference type="InterPro" id="IPR052514">
    <property type="entry name" value="SAM-dependent_MTase"/>
</dbReference>
<keyword evidence="3" id="KW-1185">Reference proteome</keyword>
<evidence type="ECO:0000313" key="2">
    <source>
        <dbReference type="EMBL" id="MEM5287441.1"/>
    </source>
</evidence>